<gene>
    <name evidence="2" type="ORF">GCM10011571_27330</name>
</gene>
<dbReference type="RefSeq" id="WP_188648451.1">
    <property type="nucleotide sequence ID" value="NZ_BMHQ01000010.1"/>
</dbReference>
<proteinExistence type="predicted"/>
<sequence length="150" mass="16968">MAYKIALFIHVFSMATWFGGIAGMAFLLRKSIRQHEQGFSMKQTLENVHKLNTSMIVPTAVLVLAAGLYMLTTWDANKPLWLLVKERFGSLITFLYIVAIPFYGKKLLNKVREATDAAEMAAGVKRYIMLLNVTLLAMLVIIFFVTFQIS</sequence>
<evidence type="ECO:0000256" key="1">
    <source>
        <dbReference type="SAM" id="Phobius"/>
    </source>
</evidence>
<dbReference type="EMBL" id="BMHQ01000010">
    <property type="protein sequence ID" value="GGE23816.1"/>
    <property type="molecule type" value="Genomic_DNA"/>
</dbReference>
<evidence type="ECO:0000313" key="3">
    <source>
        <dbReference type="Proteomes" id="UP000625210"/>
    </source>
</evidence>
<organism evidence="2 3">
    <name type="scientific">Marinithermofilum abyssi</name>
    <dbReference type="NCBI Taxonomy" id="1571185"/>
    <lineage>
        <taxon>Bacteria</taxon>
        <taxon>Bacillati</taxon>
        <taxon>Bacillota</taxon>
        <taxon>Bacilli</taxon>
        <taxon>Bacillales</taxon>
        <taxon>Thermoactinomycetaceae</taxon>
        <taxon>Marinithermofilum</taxon>
    </lineage>
</organism>
<feature type="transmembrane region" description="Helical" evidence="1">
    <location>
        <begin position="91"/>
        <end position="108"/>
    </location>
</feature>
<protein>
    <recommendedName>
        <fullName evidence="4">Copper resistance protein D domain-containing protein</fullName>
    </recommendedName>
</protein>
<keyword evidence="3" id="KW-1185">Reference proteome</keyword>
<accession>A0A8J2VJI1</accession>
<reference evidence="2" key="2">
    <citation type="submission" date="2020-09" db="EMBL/GenBank/DDBJ databases">
        <authorList>
            <person name="Sun Q."/>
            <person name="Zhou Y."/>
        </authorList>
    </citation>
    <scope>NUCLEOTIDE SEQUENCE</scope>
    <source>
        <strain evidence="2">CGMCC 1.15179</strain>
    </source>
</reference>
<feature type="transmembrane region" description="Helical" evidence="1">
    <location>
        <begin position="129"/>
        <end position="149"/>
    </location>
</feature>
<feature type="transmembrane region" description="Helical" evidence="1">
    <location>
        <begin position="49"/>
        <end position="71"/>
    </location>
</feature>
<dbReference type="Proteomes" id="UP000625210">
    <property type="component" value="Unassembled WGS sequence"/>
</dbReference>
<reference evidence="2" key="1">
    <citation type="journal article" date="2014" name="Int. J. Syst. Evol. Microbiol.">
        <title>Complete genome sequence of Corynebacterium casei LMG S-19264T (=DSM 44701T), isolated from a smear-ripened cheese.</title>
        <authorList>
            <consortium name="US DOE Joint Genome Institute (JGI-PGF)"/>
            <person name="Walter F."/>
            <person name="Albersmeier A."/>
            <person name="Kalinowski J."/>
            <person name="Ruckert C."/>
        </authorList>
    </citation>
    <scope>NUCLEOTIDE SEQUENCE</scope>
    <source>
        <strain evidence="2">CGMCC 1.15179</strain>
    </source>
</reference>
<dbReference type="AlphaFoldDB" id="A0A8J2VJI1"/>
<keyword evidence="1" id="KW-0472">Membrane</keyword>
<name>A0A8J2VJI1_9BACL</name>
<evidence type="ECO:0008006" key="4">
    <source>
        <dbReference type="Google" id="ProtNLM"/>
    </source>
</evidence>
<feature type="transmembrane region" description="Helical" evidence="1">
    <location>
        <begin position="6"/>
        <end position="28"/>
    </location>
</feature>
<evidence type="ECO:0000313" key="2">
    <source>
        <dbReference type="EMBL" id="GGE23816.1"/>
    </source>
</evidence>
<comment type="caution">
    <text evidence="2">The sequence shown here is derived from an EMBL/GenBank/DDBJ whole genome shotgun (WGS) entry which is preliminary data.</text>
</comment>
<keyword evidence="1" id="KW-1133">Transmembrane helix</keyword>
<keyword evidence="1" id="KW-0812">Transmembrane</keyword>